<dbReference type="PANTHER" id="PTHR35179:SF2">
    <property type="entry name" value="START DOMAIN-CONTAINING PROTEIN"/>
    <property type="match status" value="1"/>
</dbReference>
<evidence type="ECO:0000313" key="3">
    <source>
        <dbReference type="Proteomes" id="UP000738349"/>
    </source>
</evidence>
<accession>A0A9P9DVT2</accession>
<dbReference type="Proteomes" id="UP000738349">
    <property type="component" value="Unassembled WGS sequence"/>
</dbReference>
<organism evidence="2 3">
    <name type="scientific">Dactylonectria macrodidyma</name>
    <dbReference type="NCBI Taxonomy" id="307937"/>
    <lineage>
        <taxon>Eukaryota</taxon>
        <taxon>Fungi</taxon>
        <taxon>Dikarya</taxon>
        <taxon>Ascomycota</taxon>
        <taxon>Pezizomycotina</taxon>
        <taxon>Sordariomycetes</taxon>
        <taxon>Hypocreomycetidae</taxon>
        <taxon>Hypocreales</taxon>
        <taxon>Nectriaceae</taxon>
        <taxon>Dactylonectria</taxon>
    </lineage>
</organism>
<dbReference type="EMBL" id="JAGMUV010000020">
    <property type="protein sequence ID" value="KAH7125954.1"/>
    <property type="molecule type" value="Genomic_DNA"/>
</dbReference>
<comment type="caution">
    <text evidence="2">The sequence shown here is derived from an EMBL/GenBank/DDBJ whole genome shotgun (WGS) entry which is preliminary data.</text>
</comment>
<name>A0A9P9DVT2_9HYPO</name>
<dbReference type="AlphaFoldDB" id="A0A9P9DVT2"/>
<dbReference type="OrthoDB" id="420564at2759"/>
<gene>
    <name evidence="2" type="ORF">EDB81DRAFT_730265</name>
</gene>
<feature type="region of interest" description="Disordered" evidence="1">
    <location>
        <begin position="1"/>
        <end position="27"/>
    </location>
</feature>
<dbReference type="PANTHER" id="PTHR35179">
    <property type="entry name" value="PROTEIN CBG02620"/>
    <property type="match status" value="1"/>
</dbReference>
<reference evidence="2" key="1">
    <citation type="journal article" date="2021" name="Nat. Commun.">
        <title>Genetic determinants of endophytism in the Arabidopsis root mycobiome.</title>
        <authorList>
            <person name="Mesny F."/>
            <person name="Miyauchi S."/>
            <person name="Thiergart T."/>
            <person name="Pickel B."/>
            <person name="Atanasova L."/>
            <person name="Karlsson M."/>
            <person name="Huettel B."/>
            <person name="Barry K.W."/>
            <person name="Haridas S."/>
            <person name="Chen C."/>
            <person name="Bauer D."/>
            <person name="Andreopoulos W."/>
            <person name="Pangilinan J."/>
            <person name="LaButti K."/>
            <person name="Riley R."/>
            <person name="Lipzen A."/>
            <person name="Clum A."/>
            <person name="Drula E."/>
            <person name="Henrissat B."/>
            <person name="Kohler A."/>
            <person name="Grigoriev I.V."/>
            <person name="Martin F.M."/>
            <person name="Hacquard S."/>
        </authorList>
    </citation>
    <scope>NUCLEOTIDE SEQUENCE</scope>
    <source>
        <strain evidence="2">MPI-CAGE-AT-0147</strain>
    </source>
</reference>
<sequence length="413" mass="46786">MAPKGLVVTPSPVEDEGPDQPPTLKRRLTSLKKRLSFKTKSKGPAEWLLEGTAGKPKSILQSTQLKLSNKDVTSEGGHKFLCSYTWTQGDTPTIYVPGDPPQCVLPAKSFKVRKDSKKQAPTEKDFPVPRHPFEPTFRAMELMNPDFKFNDIHVLITRNSLRKLFDFCLGKCNFDFRLNLYMVNNTLVVERWEKNASDLVRPRGNTGWGRNFEKQITQTPLGMKDIGTHHRLLQYNFGGHRCAVLCEVDAACDDGPRDATSEAAPLEQNDAADVKVIRGGIRIPHEKAVEIKSKAGLKSKISIGPRLQQLWFGRTQNLIWSRHNWGQFEPPRIKDVESQFAHWEARNQTVLRKIAGILTSLQGIVNRTQGRACIAFCQKKHRLRIGKPLLLKVYQSVEGKMPLPEDLCQKFWG</sequence>
<protein>
    <submittedName>
        <fullName evidence="2">Uncharacterized protein</fullName>
    </submittedName>
</protein>
<evidence type="ECO:0000256" key="1">
    <source>
        <dbReference type="SAM" id="MobiDB-lite"/>
    </source>
</evidence>
<proteinExistence type="predicted"/>
<keyword evidence="3" id="KW-1185">Reference proteome</keyword>
<evidence type="ECO:0000313" key="2">
    <source>
        <dbReference type="EMBL" id="KAH7125954.1"/>
    </source>
</evidence>